<dbReference type="EMBL" id="LUGG01000024">
    <property type="protein sequence ID" value="OBZ67366.1"/>
    <property type="molecule type" value="Genomic_DNA"/>
</dbReference>
<name>A0A1C7LT82_GRIFR</name>
<organism evidence="1 2">
    <name type="scientific">Grifola frondosa</name>
    <name type="common">Maitake</name>
    <name type="synonym">Polyporus frondosus</name>
    <dbReference type="NCBI Taxonomy" id="5627"/>
    <lineage>
        <taxon>Eukaryota</taxon>
        <taxon>Fungi</taxon>
        <taxon>Dikarya</taxon>
        <taxon>Basidiomycota</taxon>
        <taxon>Agaricomycotina</taxon>
        <taxon>Agaricomycetes</taxon>
        <taxon>Polyporales</taxon>
        <taxon>Grifolaceae</taxon>
        <taxon>Grifola</taxon>
    </lineage>
</organism>
<keyword evidence="2" id="KW-1185">Reference proteome</keyword>
<proteinExistence type="predicted"/>
<reference evidence="1 2" key="1">
    <citation type="submission" date="2016-03" db="EMBL/GenBank/DDBJ databases">
        <title>Whole genome sequencing of Grifola frondosa 9006-11.</title>
        <authorList>
            <person name="Min B."/>
            <person name="Park H."/>
            <person name="Kim J.-G."/>
            <person name="Cho H."/>
            <person name="Oh Y.-L."/>
            <person name="Kong W.-S."/>
            <person name="Choi I.-G."/>
        </authorList>
    </citation>
    <scope>NUCLEOTIDE SEQUENCE [LARGE SCALE GENOMIC DNA]</scope>
    <source>
        <strain evidence="1 2">9006-11</strain>
    </source>
</reference>
<accession>A0A1C7LT82</accession>
<evidence type="ECO:0000313" key="2">
    <source>
        <dbReference type="Proteomes" id="UP000092993"/>
    </source>
</evidence>
<comment type="caution">
    <text evidence="1">The sequence shown here is derived from an EMBL/GenBank/DDBJ whole genome shotgun (WGS) entry which is preliminary data.</text>
</comment>
<sequence length="140" mass="15116">MLSYSICPSFSLHLSSILGFCGVVRTHAGATEIHRTTDDAMPWMLVALVIEAGKYCCAICEGRPGTHSVPRRLLGLIEKYTVRNGDAKSKLGYIDSVRRGSKTSLWRPCVCSRGRAASGVGGRARGNLDEAATLEKFGEI</sequence>
<gene>
    <name evidence="1" type="ORF">A0H81_12733</name>
</gene>
<evidence type="ECO:0000313" key="1">
    <source>
        <dbReference type="EMBL" id="OBZ67366.1"/>
    </source>
</evidence>
<protein>
    <submittedName>
        <fullName evidence="1">Uncharacterized protein</fullName>
    </submittedName>
</protein>
<dbReference type="AlphaFoldDB" id="A0A1C7LT82"/>
<dbReference type="Proteomes" id="UP000092993">
    <property type="component" value="Unassembled WGS sequence"/>
</dbReference>